<sequence length="88" mass="9760">MSSSKSGSSSGGVIEMGGGCSKDDFIACLITPLLGIAMTGRRLFIFDYAHPIIELLWPFIEVGMKWTPSLTCNFLYLQPNRRWEKSKG</sequence>
<evidence type="ECO:0000313" key="2">
    <source>
        <dbReference type="Proteomes" id="UP000019149"/>
    </source>
</evidence>
<keyword evidence="2" id="KW-1185">Reference proteome</keyword>
<accession>W6UK86</accession>
<dbReference type="EMBL" id="APAU02000523">
    <property type="protein sequence ID" value="EUB53929.1"/>
    <property type="molecule type" value="Genomic_DNA"/>
</dbReference>
<dbReference type="GeneID" id="36346927"/>
<dbReference type="KEGG" id="egl:EGR_11214"/>
<dbReference type="AlphaFoldDB" id="W6UK86"/>
<dbReference type="CTD" id="36346927"/>
<dbReference type="Proteomes" id="UP000019149">
    <property type="component" value="Unassembled WGS sequence"/>
</dbReference>
<dbReference type="RefSeq" id="XP_024345125.1">
    <property type="nucleotide sequence ID" value="XM_024500461.1"/>
</dbReference>
<protein>
    <submittedName>
        <fullName evidence="1">Uncharacterized protein</fullName>
    </submittedName>
</protein>
<reference evidence="1 2" key="1">
    <citation type="journal article" date="2013" name="Nat. Genet.">
        <title>The genome of the hydatid tapeworm Echinococcus granulosus.</title>
        <authorList>
            <person name="Zheng H."/>
            <person name="Zhang W."/>
            <person name="Zhang L."/>
            <person name="Zhang Z."/>
            <person name="Li J."/>
            <person name="Lu G."/>
            <person name="Zhu Y."/>
            <person name="Wang Y."/>
            <person name="Huang Y."/>
            <person name="Liu J."/>
            <person name="Kang H."/>
            <person name="Chen J."/>
            <person name="Wang L."/>
            <person name="Chen A."/>
            <person name="Yu S."/>
            <person name="Gao Z."/>
            <person name="Jin L."/>
            <person name="Gu W."/>
            <person name="Wang Z."/>
            <person name="Zhao L."/>
            <person name="Shi B."/>
            <person name="Wen H."/>
            <person name="Lin R."/>
            <person name="Jones M.K."/>
            <person name="Brejova B."/>
            <person name="Vinar T."/>
            <person name="Zhao G."/>
            <person name="McManus D.P."/>
            <person name="Chen Z."/>
            <person name="Zhou Y."/>
            <person name="Wang S."/>
        </authorList>
    </citation>
    <scope>NUCLEOTIDE SEQUENCE [LARGE SCALE GENOMIC DNA]</scope>
</reference>
<gene>
    <name evidence="1" type="ORF">EGR_11214</name>
</gene>
<proteinExistence type="predicted"/>
<name>W6UK86_ECHGR</name>
<evidence type="ECO:0000313" key="1">
    <source>
        <dbReference type="EMBL" id="EUB53929.1"/>
    </source>
</evidence>
<comment type="caution">
    <text evidence="1">The sequence shown here is derived from an EMBL/GenBank/DDBJ whole genome shotgun (WGS) entry which is preliminary data.</text>
</comment>
<organism evidence="1 2">
    <name type="scientific">Echinococcus granulosus</name>
    <name type="common">Hydatid tapeworm</name>
    <dbReference type="NCBI Taxonomy" id="6210"/>
    <lineage>
        <taxon>Eukaryota</taxon>
        <taxon>Metazoa</taxon>
        <taxon>Spiralia</taxon>
        <taxon>Lophotrochozoa</taxon>
        <taxon>Platyhelminthes</taxon>
        <taxon>Cestoda</taxon>
        <taxon>Eucestoda</taxon>
        <taxon>Cyclophyllidea</taxon>
        <taxon>Taeniidae</taxon>
        <taxon>Echinococcus</taxon>
        <taxon>Echinococcus granulosus group</taxon>
    </lineage>
</organism>